<dbReference type="Gene3D" id="1.20.120.330">
    <property type="entry name" value="Nucleotidyltransferases domain 2"/>
    <property type="match status" value="1"/>
</dbReference>
<dbReference type="AlphaFoldDB" id="A0A432WXY5"/>
<dbReference type="SUPFAM" id="SSF158668">
    <property type="entry name" value="MtlR-like"/>
    <property type="match status" value="1"/>
</dbReference>
<proteinExistence type="predicted"/>
<dbReference type="PANTHER" id="PTHR37941:SF1">
    <property type="entry name" value="FUMARASE E-RELATED"/>
    <property type="match status" value="1"/>
</dbReference>
<name>A0A432WXY5_9GAMM</name>
<sequence length="212" mass="24202">MFRSLRSPKKHRLLLALGILQGDIVKPEEFINKRSQEVLAFRKALTKETDRGCALFATSYLDKALSDLLYCALAHDKKIKNDLFEGNAPLASFSSRIKLAFYLGKISKIERRDLDLLRKIRNEFAHNADAIDFEVEKIKSQCGELSFSYHEKDHRPRGHFTAACLGILANIHNETLLCQAPEIKADNAPSEERKKKARDDAQRKYEEAKKNA</sequence>
<keyword evidence="3" id="KW-1185">Reference proteome</keyword>
<dbReference type="InterPro" id="IPR007761">
    <property type="entry name" value="MtlR-like"/>
</dbReference>
<evidence type="ECO:0000313" key="3">
    <source>
        <dbReference type="Proteomes" id="UP000286934"/>
    </source>
</evidence>
<dbReference type="Proteomes" id="UP000286934">
    <property type="component" value="Unassembled WGS sequence"/>
</dbReference>
<reference evidence="3" key="1">
    <citation type="journal article" date="2018" name="Front. Microbiol.">
        <title>Genome-Based Analysis Reveals the Taxonomy and Diversity of the Family Idiomarinaceae.</title>
        <authorList>
            <person name="Liu Y."/>
            <person name="Lai Q."/>
            <person name="Shao Z."/>
        </authorList>
    </citation>
    <scope>NUCLEOTIDE SEQUENCE [LARGE SCALE GENOMIC DNA]</scope>
    <source>
        <strain evidence="3">AIS</strain>
    </source>
</reference>
<evidence type="ECO:0000256" key="1">
    <source>
        <dbReference type="SAM" id="MobiDB-lite"/>
    </source>
</evidence>
<dbReference type="GO" id="GO:0045892">
    <property type="term" value="P:negative regulation of DNA-templated transcription"/>
    <property type="evidence" value="ECO:0007669"/>
    <property type="project" value="TreeGrafter"/>
</dbReference>
<dbReference type="PANTHER" id="PTHR37941">
    <property type="entry name" value="FUMARASE E-RELATED"/>
    <property type="match status" value="1"/>
</dbReference>
<dbReference type="InterPro" id="IPR038026">
    <property type="entry name" value="MtlR-like_sf"/>
</dbReference>
<comment type="caution">
    <text evidence="2">The sequence shown here is derived from an EMBL/GenBank/DDBJ whole genome shotgun (WGS) entry which is preliminary data.</text>
</comment>
<evidence type="ECO:0000313" key="2">
    <source>
        <dbReference type="EMBL" id="RUO38633.1"/>
    </source>
</evidence>
<gene>
    <name evidence="2" type="ORF">CWE13_03025</name>
</gene>
<accession>A0A432WXY5</accession>
<protein>
    <submittedName>
        <fullName evidence="2">Uncharacterized protein</fullName>
    </submittedName>
</protein>
<organism evidence="2 3">
    <name type="scientific">Aliidiomarina shirensis</name>
    <dbReference type="NCBI Taxonomy" id="1048642"/>
    <lineage>
        <taxon>Bacteria</taxon>
        <taxon>Pseudomonadati</taxon>
        <taxon>Pseudomonadota</taxon>
        <taxon>Gammaproteobacteria</taxon>
        <taxon>Alteromonadales</taxon>
        <taxon>Idiomarinaceae</taxon>
        <taxon>Aliidiomarina</taxon>
    </lineage>
</organism>
<dbReference type="EMBL" id="PIPP01000001">
    <property type="protein sequence ID" value="RUO38633.1"/>
    <property type="molecule type" value="Genomic_DNA"/>
</dbReference>
<feature type="region of interest" description="Disordered" evidence="1">
    <location>
        <begin position="182"/>
        <end position="212"/>
    </location>
</feature>
<feature type="compositionally biased region" description="Basic and acidic residues" evidence="1">
    <location>
        <begin position="190"/>
        <end position="212"/>
    </location>
</feature>
<dbReference type="Pfam" id="PF05068">
    <property type="entry name" value="MtlR"/>
    <property type="match status" value="1"/>
</dbReference>